<accession>A0ABS7RJ87</accession>
<protein>
    <recommendedName>
        <fullName evidence="3">Antibiotic biosynthesis monooxygenase</fullName>
    </recommendedName>
</protein>
<gene>
    <name evidence="1" type="ORF">K1X13_09785</name>
</gene>
<comment type="caution">
    <text evidence="1">The sequence shown here is derived from an EMBL/GenBank/DDBJ whole genome shotgun (WGS) entry which is preliminary data.</text>
</comment>
<dbReference type="Proteomes" id="UP000754710">
    <property type="component" value="Unassembled WGS sequence"/>
</dbReference>
<keyword evidence="2" id="KW-1185">Reference proteome</keyword>
<dbReference type="EMBL" id="JAIEZQ010000002">
    <property type="protein sequence ID" value="MBY9075109.1"/>
    <property type="molecule type" value="Genomic_DNA"/>
</dbReference>
<name>A0ABS7RJ87_9ACTN</name>
<organism evidence="1 2">
    <name type="scientific">Nocardioides jiangsuensis</name>
    <dbReference type="NCBI Taxonomy" id="2866161"/>
    <lineage>
        <taxon>Bacteria</taxon>
        <taxon>Bacillati</taxon>
        <taxon>Actinomycetota</taxon>
        <taxon>Actinomycetes</taxon>
        <taxon>Propionibacteriales</taxon>
        <taxon>Nocardioidaceae</taxon>
        <taxon>Nocardioides</taxon>
    </lineage>
</organism>
<sequence length="203" mass="23124">MFIQIIQGKCSRQDELRAAADRWRTEIGDSAEGWLGGTYGFTDDDMFMGVVRFASREAAMANSNRPEQTQWWSEVEQLFDGPVEFHDCDKVMLMMEGGSDTAGFVQIIRGKLDDPARLEADLDQMTSLIHEARPEILGATFAIEEDGTFTETVAFTDEAAAREGEAKEMPLNEDVRHVWQDWEQITHDVTYMDLHHPWFASRP</sequence>
<dbReference type="RefSeq" id="WP_221024903.1">
    <property type="nucleotide sequence ID" value="NZ_JAIEZQ010000002.1"/>
</dbReference>
<reference evidence="1 2" key="1">
    <citation type="submission" date="2021-08" db="EMBL/GenBank/DDBJ databases">
        <title>Nocardioides bacterium WL0053 sp. nov., isolated from the sediment.</title>
        <authorList>
            <person name="Wang L."/>
            <person name="Zhang D."/>
            <person name="Zhang A."/>
        </authorList>
    </citation>
    <scope>NUCLEOTIDE SEQUENCE [LARGE SCALE GENOMIC DNA]</scope>
    <source>
        <strain evidence="1 2">WL0053</strain>
    </source>
</reference>
<proteinExistence type="predicted"/>
<evidence type="ECO:0000313" key="1">
    <source>
        <dbReference type="EMBL" id="MBY9075109.1"/>
    </source>
</evidence>
<evidence type="ECO:0008006" key="3">
    <source>
        <dbReference type="Google" id="ProtNLM"/>
    </source>
</evidence>
<evidence type="ECO:0000313" key="2">
    <source>
        <dbReference type="Proteomes" id="UP000754710"/>
    </source>
</evidence>